<organism evidence="1 2">
    <name type="scientific">Pararhizobium capsulatum DSM 1112</name>
    <dbReference type="NCBI Taxonomy" id="1121113"/>
    <lineage>
        <taxon>Bacteria</taxon>
        <taxon>Pseudomonadati</taxon>
        <taxon>Pseudomonadota</taxon>
        <taxon>Alphaproteobacteria</taxon>
        <taxon>Hyphomicrobiales</taxon>
        <taxon>Rhizobiaceae</taxon>
        <taxon>Rhizobium/Agrobacterium group</taxon>
        <taxon>Pararhizobium</taxon>
    </lineage>
</organism>
<evidence type="ECO:0000313" key="1">
    <source>
        <dbReference type="EMBL" id="MDQ0322978.1"/>
    </source>
</evidence>
<protein>
    <submittedName>
        <fullName evidence="1">Uncharacterized protein</fullName>
    </submittedName>
</protein>
<dbReference type="RefSeq" id="WP_307235212.1">
    <property type="nucleotide sequence ID" value="NZ_JAUSVF010000003.1"/>
</dbReference>
<dbReference type="Proteomes" id="UP001230207">
    <property type="component" value="Unassembled WGS sequence"/>
</dbReference>
<sequence length="126" mass="13720">MVQGSCLCVSGAAAPSMTSTTDFIAELFRAGNEVAKLSHSKRKRLLERALTTVKDMRDILGIPSSGTDADQLVQLATFVAKLEHQGDSEVGQAFLTASTLIRDLRIAMDEKVEVMIKELRLPEEAK</sequence>
<proteinExistence type="predicted"/>
<dbReference type="EMBL" id="JAUSVF010000003">
    <property type="protein sequence ID" value="MDQ0322978.1"/>
    <property type="molecule type" value="Genomic_DNA"/>
</dbReference>
<comment type="caution">
    <text evidence="1">The sequence shown here is derived from an EMBL/GenBank/DDBJ whole genome shotgun (WGS) entry which is preliminary data.</text>
</comment>
<gene>
    <name evidence="1" type="ORF">QO002_005184</name>
</gene>
<reference evidence="1 2" key="1">
    <citation type="submission" date="2023-07" db="EMBL/GenBank/DDBJ databases">
        <title>Genomic Encyclopedia of Type Strains, Phase IV (KMG-IV): sequencing the most valuable type-strain genomes for metagenomic binning, comparative biology and taxonomic classification.</title>
        <authorList>
            <person name="Goeker M."/>
        </authorList>
    </citation>
    <scope>NUCLEOTIDE SEQUENCE [LARGE SCALE GENOMIC DNA]</scope>
    <source>
        <strain evidence="1 2">DSM 1112</strain>
    </source>
</reference>
<accession>A0ABU0BXI7</accession>
<name>A0ABU0BXI7_9HYPH</name>
<evidence type="ECO:0000313" key="2">
    <source>
        <dbReference type="Proteomes" id="UP001230207"/>
    </source>
</evidence>
<keyword evidence="2" id="KW-1185">Reference proteome</keyword>